<proteinExistence type="predicted"/>
<evidence type="ECO:0000313" key="1">
    <source>
        <dbReference type="EMBL" id="THV04612.1"/>
    </source>
</evidence>
<dbReference type="EMBL" id="ML179054">
    <property type="protein sequence ID" value="THV04612.1"/>
    <property type="molecule type" value="Genomic_DNA"/>
</dbReference>
<dbReference type="AlphaFoldDB" id="A0A4S8MP48"/>
<accession>A0A4S8MP48</accession>
<gene>
    <name evidence="1" type="ORF">K435DRAFT_850681</name>
</gene>
<name>A0A4S8MP48_DENBC</name>
<keyword evidence="2" id="KW-1185">Reference proteome</keyword>
<reference evidence="1 2" key="1">
    <citation type="journal article" date="2019" name="Nat. Ecol. Evol.">
        <title>Megaphylogeny resolves global patterns of mushroom evolution.</title>
        <authorList>
            <person name="Varga T."/>
            <person name="Krizsan K."/>
            <person name="Foldi C."/>
            <person name="Dima B."/>
            <person name="Sanchez-Garcia M."/>
            <person name="Sanchez-Ramirez S."/>
            <person name="Szollosi G.J."/>
            <person name="Szarkandi J.G."/>
            <person name="Papp V."/>
            <person name="Albert L."/>
            <person name="Andreopoulos W."/>
            <person name="Angelini C."/>
            <person name="Antonin V."/>
            <person name="Barry K.W."/>
            <person name="Bougher N.L."/>
            <person name="Buchanan P."/>
            <person name="Buyck B."/>
            <person name="Bense V."/>
            <person name="Catcheside P."/>
            <person name="Chovatia M."/>
            <person name="Cooper J."/>
            <person name="Damon W."/>
            <person name="Desjardin D."/>
            <person name="Finy P."/>
            <person name="Geml J."/>
            <person name="Haridas S."/>
            <person name="Hughes K."/>
            <person name="Justo A."/>
            <person name="Karasinski D."/>
            <person name="Kautmanova I."/>
            <person name="Kiss B."/>
            <person name="Kocsube S."/>
            <person name="Kotiranta H."/>
            <person name="LaButti K.M."/>
            <person name="Lechner B.E."/>
            <person name="Liimatainen K."/>
            <person name="Lipzen A."/>
            <person name="Lukacs Z."/>
            <person name="Mihaltcheva S."/>
            <person name="Morgado L.N."/>
            <person name="Niskanen T."/>
            <person name="Noordeloos M.E."/>
            <person name="Ohm R.A."/>
            <person name="Ortiz-Santana B."/>
            <person name="Ovrebo C."/>
            <person name="Racz N."/>
            <person name="Riley R."/>
            <person name="Savchenko A."/>
            <person name="Shiryaev A."/>
            <person name="Soop K."/>
            <person name="Spirin V."/>
            <person name="Szebenyi C."/>
            <person name="Tomsovsky M."/>
            <person name="Tulloss R.E."/>
            <person name="Uehling J."/>
            <person name="Grigoriev I.V."/>
            <person name="Vagvolgyi C."/>
            <person name="Papp T."/>
            <person name="Martin F.M."/>
            <person name="Miettinen O."/>
            <person name="Hibbett D.S."/>
            <person name="Nagy L.G."/>
        </authorList>
    </citation>
    <scope>NUCLEOTIDE SEQUENCE [LARGE SCALE GENOMIC DNA]</scope>
    <source>
        <strain evidence="1 2">CBS 962.96</strain>
    </source>
</reference>
<dbReference type="Proteomes" id="UP000297245">
    <property type="component" value="Unassembled WGS sequence"/>
</dbReference>
<organism evidence="1 2">
    <name type="scientific">Dendrothele bispora (strain CBS 962.96)</name>
    <dbReference type="NCBI Taxonomy" id="1314807"/>
    <lineage>
        <taxon>Eukaryota</taxon>
        <taxon>Fungi</taxon>
        <taxon>Dikarya</taxon>
        <taxon>Basidiomycota</taxon>
        <taxon>Agaricomycotina</taxon>
        <taxon>Agaricomycetes</taxon>
        <taxon>Agaricomycetidae</taxon>
        <taxon>Agaricales</taxon>
        <taxon>Agaricales incertae sedis</taxon>
        <taxon>Dendrothele</taxon>
    </lineage>
</organism>
<sequence length="168" mass="18560">MYKQPRHASLREGLFKAPVPSELFYFSFLRAAQDIGRAAAAVFHNPTSYQRQTLILISGRYSLSDLDSTHLKSTNGNPQTPVLGYISKMSFDMFNPSVSKTCKLAYLPAAAKESAQRAASTSDPQSTLDAADLYTFSPETPMLDPMTPSSLYPFPRVSTSPTFHRLIT</sequence>
<evidence type="ECO:0000313" key="2">
    <source>
        <dbReference type="Proteomes" id="UP000297245"/>
    </source>
</evidence>
<protein>
    <submittedName>
        <fullName evidence="1">Uncharacterized protein</fullName>
    </submittedName>
</protein>